<dbReference type="Gene3D" id="2.40.30.60">
    <property type="entry name" value="RimM"/>
    <property type="match status" value="1"/>
</dbReference>
<dbReference type="InterPro" id="IPR011961">
    <property type="entry name" value="RimM"/>
</dbReference>
<dbReference type="InterPro" id="IPR009000">
    <property type="entry name" value="Transl_B-barrel_sf"/>
</dbReference>
<dbReference type="PANTHER" id="PTHR33692">
    <property type="entry name" value="RIBOSOME MATURATION FACTOR RIMM"/>
    <property type="match status" value="1"/>
</dbReference>
<evidence type="ECO:0000313" key="8">
    <source>
        <dbReference type="EMBL" id="SDF31513.1"/>
    </source>
</evidence>
<dbReference type="GO" id="GO:0043022">
    <property type="term" value="F:ribosome binding"/>
    <property type="evidence" value="ECO:0007669"/>
    <property type="project" value="InterPro"/>
</dbReference>
<comment type="function">
    <text evidence="5">An accessory protein needed during the final step in the assembly of 30S ribosomal subunit, possibly for assembly of the head region. Essential for efficient processing of 16S rRNA. May be needed both before and after RbfA during the maturation of 16S rRNA. It has affinity for free ribosomal 30S subunits but not for 70S ribosomes.</text>
</comment>
<dbReference type="Pfam" id="PF24986">
    <property type="entry name" value="PRC_RimM"/>
    <property type="match status" value="1"/>
</dbReference>
<accession>A0A1G7K2M5</accession>
<dbReference type="EMBL" id="LT629690">
    <property type="protein sequence ID" value="SDF31513.1"/>
    <property type="molecule type" value="Genomic_DNA"/>
</dbReference>
<dbReference type="SUPFAM" id="SSF50346">
    <property type="entry name" value="PRC-barrel domain"/>
    <property type="match status" value="1"/>
</dbReference>
<dbReference type="PANTHER" id="PTHR33692:SF1">
    <property type="entry name" value="RIBOSOME MATURATION FACTOR RIMM"/>
    <property type="match status" value="1"/>
</dbReference>
<reference evidence="9" key="1">
    <citation type="submission" date="2016-10" db="EMBL/GenBank/DDBJ databases">
        <authorList>
            <person name="Varghese N."/>
            <person name="Submissions S."/>
        </authorList>
    </citation>
    <scope>NUCLEOTIDE SEQUENCE [LARGE SCALE GENOMIC DNA]</scope>
    <source>
        <strain evidence="9">GAS232</strain>
    </source>
</reference>
<evidence type="ECO:0000256" key="4">
    <source>
        <dbReference type="ARBA" id="ARBA00023186"/>
    </source>
</evidence>
<keyword evidence="2 5" id="KW-0690">Ribosome biogenesis</keyword>
<dbReference type="Proteomes" id="UP000182427">
    <property type="component" value="Chromosome I"/>
</dbReference>
<evidence type="ECO:0000256" key="3">
    <source>
        <dbReference type="ARBA" id="ARBA00022552"/>
    </source>
</evidence>
<keyword evidence="3 5" id="KW-0698">rRNA processing</keyword>
<dbReference type="Pfam" id="PF01782">
    <property type="entry name" value="RimM"/>
    <property type="match status" value="1"/>
</dbReference>
<dbReference type="NCBIfam" id="TIGR02273">
    <property type="entry name" value="16S_RimM"/>
    <property type="match status" value="1"/>
</dbReference>
<sequence>MAADWITLARVVRPQGRRGEVLADLKTDFPEQLRQYPNIFLRLPDGEPKPAVVEDSWLPTGRSAGRIVIKLQGVDSISDAEKLLDATIEIASDQRLTLSDGNYYVSDLIGCQMVHHGDMVGTVVDMHFPQDPSGKRIDDAAALFVVERANGDEILIPFANAFVASIDTLARKIEMNLPDGLLEMNG</sequence>
<dbReference type="Gene3D" id="2.30.30.240">
    <property type="entry name" value="PRC-barrel domain"/>
    <property type="match status" value="1"/>
</dbReference>
<evidence type="ECO:0000256" key="1">
    <source>
        <dbReference type="ARBA" id="ARBA00022490"/>
    </source>
</evidence>
<keyword evidence="9" id="KW-1185">Reference proteome</keyword>
<feature type="domain" description="Ribosome maturation factor RimM PRC barrel" evidence="7">
    <location>
        <begin position="141"/>
        <end position="181"/>
    </location>
</feature>
<dbReference type="OrthoDB" id="9810331at2"/>
<dbReference type="RefSeq" id="WP_083345036.1">
    <property type="nucleotide sequence ID" value="NZ_LT629690.1"/>
</dbReference>
<dbReference type="InterPro" id="IPR002676">
    <property type="entry name" value="RimM_N"/>
</dbReference>
<proteinExistence type="inferred from homology"/>
<evidence type="ECO:0000256" key="5">
    <source>
        <dbReference type="HAMAP-Rule" id="MF_00014"/>
    </source>
</evidence>
<evidence type="ECO:0000313" key="9">
    <source>
        <dbReference type="Proteomes" id="UP000182427"/>
    </source>
</evidence>
<comment type="subcellular location">
    <subcellularLocation>
        <location evidence="5">Cytoplasm</location>
    </subcellularLocation>
</comment>
<name>A0A1G7K2M5_9BACT</name>
<comment type="similarity">
    <text evidence="5">Belongs to the RimM family.</text>
</comment>
<dbReference type="GO" id="GO:0005840">
    <property type="term" value="C:ribosome"/>
    <property type="evidence" value="ECO:0007669"/>
    <property type="project" value="InterPro"/>
</dbReference>
<protein>
    <recommendedName>
        <fullName evidence="5">Ribosome maturation factor RimM</fullName>
    </recommendedName>
</protein>
<dbReference type="InterPro" id="IPR036976">
    <property type="entry name" value="RimM_N_sf"/>
</dbReference>
<dbReference type="GO" id="GO:0042274">
    <property type="term" value="P:ribosomal small subunit biogenesis"/>
    <property type="evidence" value="ECO:0007669"/>
    <property type="project" value="UniProtKB-UniRule"/>
</dbReference>
<evidence type="ECO:0000256" key="2">
    <source>
        <dbReference type="ARBA" id="ARBA00022517"/>
    </source>
</evidence>
<evidence type="ECO:0000259" key="6">
    <source>
        <dbReference type="Pfam" id="PF01782"/>
    </source>
</evidence>
<dbReference type="InterPro" id="IPR011033">
    <property type="entry name" value="PRC_barrel-like_sf"/>
</dbReference>
<dbReference type="InterPro" id="IPR056792">
    <property type="entry name" value="PRC_RimM"/>
</dbReference>
<evidence type="ECO:0000259" key="7">
    <source>
        <dbReference type="Pfam" id="PF24986"/>
    </source>
</evidence>
<organism evidence="8 9">
    <name type="scientific">Terriglobus roseus</name>
    <dbReference type="NCBI Taxonomy" id="392734"/>
    <lineage>
        <taxon>Bacteria</taxon>
        <taxon>Pseudomonadati</taxon>
        <taxon>Acidobacteriota</taxon>
        <taxon>Terriglobia</taxon>
        <taxon>Terriglobales</taxon>
        <taxon>Acidobacteriaceae</taxon>
        <taxon>Terriglobus</taxon>
    </lineage>
</organism>
<gene>
    <name evidence="5" type="primary">rimM</name>
    <name evidence="8" type="ORF">SAMN05444167_2039</name>
</gene>
<comment type="subunit">
    <text evidence="5">Binds ribosomal protein uS19.</text>
</comment>
<dbReference type="GO" id="GO:0005737">
    <property type="term" value="C:cytoplasm"/>
    <property type="evidence" value="ECO:0007669"/>
    <property type="project" value="UniProtKB-SubCell"/>
</dbReference>
<dbReference type="SUPFAM" id="SSF50447">
    <property type="entry name" value="Translation proteins"/>
    <property type="match status" value="1"/>
</dbReference>
<dbReference type="GO" id="GO:0006364">
    <property type="term" value="P:rRNA processing"/>
    <property type="evidence" value="ECO:0007669"/>
    <property type="project" value="UniProtKB-UniRule"/>
</dbReference>
<dbReference type="HAMAP" id="MF_00014">
    <property type="entry name" value="Ribosome_mat_RimM"/>
    <property type="match status" value="1"/>
</dbReference>
<dbReference type="AlphaFoldDB" id="A0A1G7K2M5"/>
<keyword evidence="1 5" id="KW-0963">Cytoplasm</keyword>
<comment type="domain">
    <text evidence="5">The PRC barrel domain binds ribosomal protein uS19.</text>
</comment>
<feature type="domain" description="RimM N-terminal" evidence="6">
    <location>
        <begin position="8"/>
        <end position="93"/>
    </location>
</feature>
<keyword evidence="4 5" id="KW-0143">Chaperone</keyword>